<evidence type="ECO:0000256" key="2">
    <source>
        <dbReference type="ARBA" id="ARBA00022679"/>
    </source>
</evidence>
<dbReference type="EC" id="2.1.1.220" evidence="5"/>
<evidence type="ECO:0000256" key="1">
    <source>
        <dbReference type="ARBA" id="ARBA00022603"/>
    </source>
</evidence>
<keyword evidence="3 5" id="KW-0949">S-adenosyl-L-methionine</keyword>
<evidence type="ECO:0000256" key="5">
    <source>
        <dbReference type="PIRNR" id="PIRNR017269"/>
    </source>
</evidence>
<feature type="binding site" evidence="6">
    <location>
        <position position="159"/>
    </location>
    <ligand>
        <name>S-adenosyl-L-methionine</name>
        <dbReference type="ChEBI" id="CHEBI:59789"/>
    </ligand>
</feature>
<dbReference type="GO" id="GO:0031515">
    <property type="term" value="C:tRNA (m1A) methyltransferase complex"/>
    <property type="evidence" value="ECO:0007669"/>
    <property type="project" value="UniProtKB-UniRule"/>
</dbReference>
<proteinExistence type="inferred from homology"/>
<dbReference type="Gene3D" id="3.10.330.20">
    <property type="match status" value="1"/>
</dbReference>
<dbReference type="GO" id="GO:0160107">
    <property type="term" value="F:tRNA (adenine(58)-N1)-methyltransferase activity"/>
    <property type="evidence" value="ECO:0007669"/>
    <property type="project" value="UniProtKB-EC"/>
</dbReference>
<feature type="domain" description="tRNA (adenine(58)-N(1))-methyltransferase catalytic subunit TRM61 C-terminal" evidence="7">
    <location>
        <begin position="65"/>
        <end position="241"/>
    </location>
</feature>
<feature type="binding site" evidence="6">
    <location>
        <position position="129"/>
    </location>
    <ligand>
        <name>S-adenosyl-L-methionine</name>
        <dbReference type="ChEBI" id="CHEBI:59789"/>
    </ligand>
</feature>
<keyword evidence="1 5" id="KW-0489">Methyltransferase</keyword>
<dbReference type="FunFam" id="3.10.330.20:FF:000003">
    <property type="entry name" value="tRNA (Adenine(58)-N(1))-methyltransferase, mitochondrial isoform X1"/>
    <property type="match status" value="1"/>
</dbReference>
<dbReference type="InterPro" id="IPR029063">
    <property type="entry name" value="SAM-dependent_MTases_sf"/>
</dbReference>
<dbReference type="PROSITE" id="PS51620">
    <property type="entry name" value="SAM_TRM61"/>
    <property type="match status" value="1"/>
</dbReference>
<dbReference type="OrthoDB" id="9781391at2"/>
<dbReference type="EMBL" id="FWXF01000001">
    <property type="protein sequence ID" value="SMC17299.1"/>
    <property type="molecule type" value="Genomic_DNA"/>
</dbReference>
<dbReference type="STRING" id="1121390.SAMN02746041_00272"/>
<dbReference type="PANTHER" id="PTHR12133">
    <property type="entry name" value="TRNA (ADENINE(58)-N(1))-METHYLTRANSFERASE"/>
    <property type="match status" value="1"/>
</dbReference>
<comment type="subunit">
    <text evidence="5">Homotetramer composed of a dimer of dimers.</text>
</comment>
<evidence type="ECO:0000256" key="6">
    <source>
        <dbReference type="PIRSR" id="PIRSR017269-1"/>
    </source>
</evidence>
<dbReference type="RefSeq" id="WP_084055744.1">
    <property type="nucleotide sequence ID" value="NZ_FWXF01000001.1"/>
</dbReference>
<accession>A0A1W1X009</accession>
<gene>
    <name evidence="8" type="ORF">SAMN02746041_00272</name>
</gene>
<dbReference type="Pfam" id="PF08704">
    <property type="entry name" value="GCD14"/>
    <property type="match status" value="1"/>
</dbReference>
<dbReference type="GO" id="GO:0030488">
    <property type="term" value="P:tRNA methylation"/>
    <property type="evidence" value="ECO:0007669"/>
    <property type="project" value="InterPro"/>
</dbReference>
<dbReference type="InterPro" id="IPR014816">
    <property type="entry name" value="tRNA_MeTrfase_Gcd14"/>
</dbReference>
<comment type="catalytic activity">
    <reaction evidence="5">
        <text>adenosine(58) in tRNA + S-adenosyl-L-methionine = N(1)-methyladenosine(58) in tRNA + S-adenosyl-L-homocysteine + H(+)</text>
        <dbReference type="Rhea" id="RHEA:43152"/>
        <dbReference type="Rhea" id="RHEA-COMP:10365"/>
        <dbReference type="Rhea" id="RHEA-COMP:10366"/>
        <dbReference type="ChEBI" id="CHEBI:15378"/>
        <dbReference type="ChEBI" id="CHEBI:57856"/>
        <dbReference type="ChEBI" id="CHEBI:59789"/>
        <dbReference type="ChEBI" id="CHEBI:74411"/>
        <dbReference type="ChEBI" id="CHEBI:74491"/>
        <dbReference type="EC" id="2.1.1.220"/>
    </reaction>
</comment>
<dbReference type="CDD" id="cd02440">
    <property type="entry name" value="AdoMet_MTases"/>
    <property type="match status" value="1"/>
</dbReference>
<keyword evidence="4 5" id="KW-0819">tRNA processing</keyword>
<dbReference type="PANTHER" id="PTHR12133:SF1">
    <property type="entry name" value="TRNA (ADENINE(58)-N(1))-METHYLTRANSFERASE, MITOCHONDRIAL"/>
    <property type="match status" value="1"/>
</dbReference>
<evidence type="ECO:0000259" key="7">
    <source>
        <dbReference type="Pfam" id="PF08704"/>
    </source>
</evidence>
<evidence type="ECO:0000256" key="4">
    <source>
        <dbReference type="ARBA" id="ARBA00022694"/>
    </source>
</evidence>
<organism evidence="8 9">
    <name type="scientific">Desulfacinum hydrothermale DSM 13146</name>
    <dbReference type="NCBI Taxonomy" id="1121390"/>
    <lineage>
        <taxon>Bacteria</taxon>
        <taxon>Pseudomonadati</taxon>
        <taxon>Thermodesulfobacteriota</taxon>
        <taxon>Syntrophobacteria</taxon>
        <taxon>Syntrophobacterales</taxon>
        <taxon>Syntrophobacteraceae</taxon>
        <taxon>Desulfacinum</taxon>
    </lineage>
</organism>
<dbReference type="PIRSF" id="PIRSF017269">
    <property type="entry name" value="GCD14"/>
    <property type="match status" value="1"/>
</dbReference>
<reference evidence="8 9" key="1">
    <citation type="submission" date="2017-04" db="EMBL/GenBank/DDBJ databases">
        <authorList>
            <person name="Afonso C.L."/>
            <person name="Miller P.J."/>
            <person name="Scott M.A."/>
            <person name="Spackman E."/>
            <person name="Goraichik I."/>
            <person name="Dimitrov K.M."/>
            <person name="Suarez D.L."/>
            <person name="Swayne D.E."/>
        </authorList>
    </citation>
    <scope>NUCLEOTIDE SEQUENCE [LARGE SCALE GENOMIC DNA]</scope>
    <source>
        <strain evidence="8 9">DSM 13146</strain>
    </source>
</reference>
<comment type="function">
    <text evidence="5">Catalyzes the S-adenosyl-L-methionine-dependent formation of N(1)-methyladenine at position 58 (m1A58) in tRNA.</text>
</comment>
<sequence length="277" mass="30755">MTDSRFEAGELVLLTSQKGKTWLVRAGEGPFSSHLGNVDLNDVVGRQEGECLETNQGAKVFLFRPSLTDYVFKLKRKTQIIYPKDMGAFVVYGDIRPGDRVLESGIGSGALTLALLRAVGPTGTVVSVEKRPEFAQLARRHIERFLGRPPKNHRLVVGDIESVPLRCTVDRLVLDVPEPWHAVGPASRQLRTGGLLISWSPNVGQVQLVCRELKAHGFANVTTFELLKRNWKIDERRARPEDRMVAHTGFITVAKKIVRTVGETPPAIRDPEAPVPR</sequence>
<dbReference type="Gene3D" id="3.40.50.150">
    <property type="entry name" value="Vaccinia Virus protein VP39"/>
    <property type="match status" value="1"/>
</dbReference>
<evidence type="ECO:0000313" key="8">
    <source>
        <dbReference type="EMBL" id="SMC17299.1"/>
    </source>
</evidence>
<feature type="binding site" evidence="6">
    <location>
        <begin position="108"/>
        <end position="111"/>
    </location>
    <ligand>
        <name>S-adenosyl-L-methionine</name>
        <dbReference type="ChEBI" id="CHEBI:59789"/>
    </ligand>
</feature>
<evidence type="ECO:0000256" key="3">
    <source>
        <dbReference type="ARBA" id="ARBA00022691"/>
    </source>
</evidence>
<name>A0A1W1X009_9BACT</name>
<keyword evidence="2 5" id="KW-0808">Transferase</keyword>
<feature type="binding site" evidence="6">
    <location>
        <position position="175"/>
    </location>
    <ligand>
        <name>S-adenosyl-L-methionine</name>
        <dbReference type="ChEBI" id="CHEBI:59789"/>
    </ligand>
</feature>
<dbReference type="InterPro" id="IPR049470">
    <property type="entry name" value="TRM61_C"/>
</dbReference>
<dbReference type="SUPFAM" id="SSF53335">
    <property type="entry name" value="S-adenosyl-L-methionine-dependent methyltransferases"/>
    <property type="match status" value="1"/>
</dbReference>
<dbReference type="AlphaFoldDB" id="A0A1W1X009"/>
<protein>
    <recommendedName>
        <fullName evidence="5">tRNA (adenine(58)-N(1))-methyltransferase TrmI</fullName>
        <ecNumber evidence="5">2.1.1.220</ecNumber>
    </recommendedName>
</protein>
<evidence type="ECO:0000313" key="9">
    <source>
        <dbReference type="Proteomes" id="UP000192783"/>
    </source>
</evidence>
<keyword evidence="9" id="KW-1185">Reference proteome</keyword>
<dbReference type="Proteomes" id="UP000192783">
    <property type="component" value="Unassembled WGS sequence"/>
</dbReference>
<comment type="similarity">
    <text evidence="5">Belongs to the class I-like SAM-binding methyltransferase superfamily. TRM61 family.</text>
</comment>